<dbReference type="InterPro" id="IPR035906">
    <property type="entry name" value="MetI-like_sf"/>
</dbReference>
<dbReference type="AlphaFoldDB" id="A0A2W5SCV3"/>
<keyword evidence="4" id="KW-1003">Cell membrane</keyword>
<evidence type="ECO:0000256" key="6">
    <source>
        <dbReference type="ARBA" id="ARBA00022989"/>
    </source>
</evidence>
<feature type="transmembrane region" description="Helical" evidence="8">
    <location>
        <begin position="101"/>
        <end position="122"/>
    </location>
</feature>
<accession>A0A2W5SCV3</accession>
<name>A0A2W5SCV3_ANCNO</name>
<feature type="transmembrane region" description="Helical" evidence="8">
    <location>
        <begin position="250"/>
        <end position="271"/>
    </location>
</feature>
<dbReference type="EMBL" id="QFQD01000062">
    <property type="protein sequence ID" value="PZQ80557.1"/>
    <property type="molecule type" value="Genomic_DNA"/>
</dbReference>
<organism evidence="10 11">
    <name type="scientific">Ancylobacter novellus</name>
    <name type="common">Thiobacillus novellus</name>
    <dbReference type="NCBI Taxonomy" id="921"/>
    <lineage>
        <taxon>Bacteria</taxon>
        <taxon>Pseudomonadati</taxon>
        <taxon>Pseudomonadota</taxon>
        <taxon>Alphaproteobacteria</taxon>
        <taxon>Hyphomicrobiales</taxon>
        <taxon>Xanthobacteraceae</taxon>
        <taxon>Ancylobacter</taxon>
    </lineage>
</organism>
<dbReference type="GO" id="GO:0055085">
    <property type="term" value="P:transmembrane transport"/>
    <property type="evidence" value="ECO:0007669"/>
    <property type="project" value="InterPro"/>
</dbReference>
<feature type="transmembrane region" description="Helical" evidence="8">
    <location>
        <begin position="194"/>
        <end position="217"/>
    </location>
</feature>
<gene>
    <name evidence="10" type="ORF">DI549_16830</name>
</gene>
<dbReference type="Gene3D" id="1.10.3720.10">
    <property type="entry name" value="MetI-like"/>
    <property type="match status" value="1"/>
</dbReference>
<evidence type="ECO:0000256" key="1">
    <source>
        <dbReference type="ARBA" id="ARBA00004651"/>
    </source>
</evidence>
<comment type="caution">
    <text evidence="10">The sequence shown here is derived from an EMBL/GenBank/DDBJ whole genome shotgun (WGS) entry which is preliminary data.</text>
</comment>
<protein>
    <submittedName>
        <fullName evidence="10">ABC transporter permease</fullName>
    </submittedName>
</protein>
<keyword evidence="3 8" id="KW-0813">Transport</keyword>
<evidence type="ECO:0000256" key="5">
    <source>
        <dbReference type="ARBA" id="ARBA00022692"/>
    </source>
</evidence>
<sequence length="285" mass="31167">MSPRRPFFITFLAPAVLTAVILAAAIFEVLQYSVREFIPGSLDVGGLTLSNFTRINRPIYWWVLADTFYISLLTALFSLLLSYPVAFALVRAKRDWLRSLLVSLSITPLFTGEIVRTFSWMLTLGSDGFVNSILRRLSIIDMPLQLMYTRFGVVVALVQFSMPVMIILLATAISHVDRDCEKAAANLGASPGAVFWRITLPLTMPGILSGIVVVFAWTMSAFSTPQLIGGGKVLMISNLAYLQGFSVLNLPFAATLSLIALIAALGSLALMKSVTGRVEKRLAIN</sequence>
<evidence type="ECO:0000313" key="11">
    <source>
        <dbReference type="Proteomes" id="UP000248887"/>
    </source>
</evidence>
<dbReference type="Pfam" id="PF00528">
    <property type="entry name" value="BPD_transp_1"/>
    <property type="match status" value="1"/>
</dbReference>
<evidence type="ECO:0000256" key="4">
    <source>
        <dbReference type="ARBA" id="ARBA00022475"/>
    </source>
</evidence>
<dbReference type="PROSITE" id="PS50928">
    <property type="entry name" value="ABC_TM1"/>
    <property type="match status" value="1"/>
</dbReference>
<evidence type="ECO:0000256" key="2">
    <source>
        <dbReference type="ARBA" id="ARBA00007069"/>
    </source>
</evidence>
<comment type="similarity">
    <text evidence="2">Belongs to the binding-protein-dependent transport system permease family. CysTW subfamily.</text>
</comment>
<feature type="transmembrane region" description="Helical" evidence="8">
    <location>
        <begin position="59"/>
        <end position="89"/>
    </location>
</feature>
<keyword evidence="5 8" id="KW-0812">Transmembrane</keyword>
<dbReference type="InterPro" id="IPR000515">
    <property type="entry name" value="MetI-like"/>
</dbReference>
<evidence type="ECO:0000313" key="10">
    <source>
        <dbReference type="EMBL" id="PZQ80557.1"/>
    </source>
</evidence>
<dbReference type="PANTHER" id="PTHR42929">
    <property type="entry name" value="INNER MEMBRANE ABC TRANSPORTER PERMEASE PROTEIN YDCU-RELATED-RELATED"/>
    <property type="match status" value="1"/>
</dbReference>
<evidence type="ECO:0000256" key="3">
    <source>
        <dbReference type="ARBA" id="ARBA00022448"/>
    </source>
</evidence>
<dbReference type="PANTHER" id="PTHR42929:SF5">
    <property type="entry name" value="ABC TRANSPORTER PERMEASE PROTEIN"/>
    <property type="match status" value="1"/>
</dbReference>
<keyword evidence="6 8" id="KW-1133">Transmembrane helix</keyword>
<dbReference type="CDD" id="cd06261">
    <property type="entry name" value="TM_PBP2"/>
    <property type="match status" value="1"/>
</dbReference>
<comment type="subcellular location">
    <subcellularLocation>
        <location evidence="1 8">Cell membrane</location>
        <topology evidence="1 8">Multi-pass membrane protein</topology>
    </subcellularLocation>
</comment>
<dbReference type="SUPFAM" id="SSF161098">
    <property type="entry name" value="MetI-like"/>
    <property type="match status" value="1"/>
</dbReference>
<evidence type="ECO:0000256" key="8">
    <source>
        <dbReference type="RuleBase" id="RU363032"/>
    </source>
</evidence>
<feature type="domain" description="ABC transmembrane type-1" evidence="9">
    <location>
        <begin position="64"/>
        <end position="271"/>
    </location>
</feature>
<keyword evidence="7 8" id="KW-0472">Membrane</keyword>
<reference evidence="10 11" key="1">
    <citation type="submission" date="2017-08" db="EMBL/GenBank/DDBJ databases">
        <title>Infants hospitalized years apart are colonized by the same room-sourced microbial strains.</title>
        <authorList>
            <person name="Brooks B."/>
            <person name="Olm M.R."/>
            <person name="Firek B.A."/>
            <person name="Baker R."/>
            <person name="Thomas B.C."/>
            <person name="Morowitz M.J."/>
            <person name="Banfield J.F."/>
        </authorList>
    </citation>
    <scope>NUCLEOTIDE SEQUENCE [LARGE SCALE GENOMIC DNA]</scope>
    <source>
        <strain evidence="10">S2_005_001_R2_27</strain>
    </source>
</reference>
<evidence type="ECO:0000259" key="9">
    <source>
        <dbReference type="PROSITE" id="PS50928"/>
    </source>
</evidence>
<dbReference type="Proteomes" id="UP000248887">
    <property type="component" value="Unassembled WGS sequence"/>
</dbReference>
<feature type="transmembrane region" description="Helical" evidence="8">
    <location>
        <begin position="151"/>
        <end position="173"/>
    </location>
</feature>
<evidence type="ECO:0000256" key="7">
    <source>
        <dbReference type="ARBA" id="ARBA00023136"/>
    </source>
</evidence>
<proteinExistence type="inferred from homology"/>
<dbReference type="GO" id="GO:0005886">
    <property type="term" value="C:plasma membrane"/>
    <property type="evidence" value="ECO:0007669"/>
    <property type="project" value="UniProtKB-SubCell"/>
</dbReference>